<dbReference type="RefSeq" id="WP_090082951.1">
    <property type="nucleotide sequence ID" value="NZ_FOMR01000003.1"/>
</dbReference>
<reference evidence="4" key="1">
    <citation type="submission" date="2016-10" db="EMBL/GenBank/DDBJ databases">
        <authorList>
            <person name="Varghese N."/>
            <person name="Submissions S."/>
        </authorList>
    </citation>
    <scope>NUCLEOTIDE SEQUENCE [LARGE SCALE GENOMIC DNA]</scope>
    <source>
        <strain evidence="4">DSM 22530</strain>
    </source>
</reference>
<keyword evidence="2" id="KW-1133">Transmembrane helix</keyword>
<proteinExistence type="predicted"/>
<feature type="compositionally biased region" description="Polar residues" evidence="1">
    <location>
        <begin position="118"/>
        <end position="128"/>
    </location>
</feature>
<dbReference type="OrthoDB" id="2963178at2"/>
<evidence type="ECO:0000313" key="3">
    <source>
        <dbReference type="EMBL" id="SFD71819.1"/>
    </source>
</evidence>
<gene>
    <name evidence="3" type="ORF">SAMN05216238_103279</name>
</gene>
<accession>A0A1I1UM28</accession>
<keyword evidence="4" id="KW-1185">Reference proteome</keyword>
<feature type="region of interest" description="Disordered" evidence="1">
    <location>
        <begin position="84"/>
        <end position="128"/>
    </location>
</feature>
<feature type="compositionally biased region" description="Polar residues" evidence="1">
    <location>
        <begin position="204"/>
        <end position="216"/>
    </location>
</feature>
<evidence type="ECO:0008006" key="5">
    <source>
        <dbReference type="Google" id="ProtNLM"/>
    </source>
</evidence>
<dbReference type="EMBL" id="FOMR01000003">
    <property type="protein sequence ID" value="SFD71819.1"/>
    <property type="molecule type" value="Genomic_DNA"/>
</dbReference>
<sequence>MNYNDEELQKELKKLKSSHSLNPQSKESMKTAIQKQAKKKRARSKLKRSAIWFSTAAALMIGAGLLFNTLNSSQSVMPFEDHNQTEYNDTSEEQKEIPAESGEDEGTEESTAPMSDPETAQSLTVNEEGTETGTIMLEGMEEETTFTNYTLEPYGIKYQLTELFSSYDVNNQTVTHYNDANSVSMKLEVVEDANLDDVVSEVQSEYSDVASETGTPAETPPGEENPFRGVGQHFSQSPQGYYIYQIDENVLVIQYEYPLEAGDGMGPRLLALRESLTH</sequence>
<dbReference type="Proteomes" id="UP000199474">
    <property type="component" value="Unassembled WGS sequence"/>
</dbReference>
<feature type="transmembrane region" description="Helical" evidence="2">
    <location>
        <begin position="49"/>
        <end position="67"/>
    </location>
</feature>
<evidence type="ECO:0000256" key="2">
    <source>
        <dbReference type="SAM" id="Phobius"/>
    </source>
</evidence>
<feature type="region of interest" description="Disordered" evidence="1">
    <location>
        <begin position="1"/>
        <end position="42"/>
    </location>
</feature>
<dbReference type="AlphaFoldDB" id="A0A1I1UM28"/>
<name>A0A1I1UM28_9BACI</name>
<protein>
    <recommendedName>
        <fullName evidence="5">DUF4367 domain-containing protein</fullName>
    </recommendedName>
</protein>
<feature type="region of interest" description="Disordered" evidence="1">
    <location>
        <begin position="204"/>
        <end position="231"/>
    </location>
</feature>
<evidence type="ECO:0000313" key="4">
    <source>
        <dbReference type="Proteomes" id="UP000199474"/>
    </source>
</evidence>
<keyword evidence="2" id="KW-0472">Membrane</keyword>
<keyword evidence="2" id="KW-0812">Transmembrane</keyword>
<evidence type="ECO:0000256" key="1">
    <source>
        <dbReference type="SAM" id="MobiDB-lite"/>
    </source>
</evidence>
<organism evidence="3 4">
    <name type="scientific">Lentibacillus persicus</name>
    <dbReference type="NCBI Taxonomy" id="640948"/>
    <lineage>
        <taxon>Bacteria</taxon>
        <taxon>Bacillati</taxon>
        <taxon>Bacillota</taxon>
        <taxon>Bacilli</taxon>
        <taxon>Bacillales</taxon>
        <taxon>Bacillaceae</taxon>
        <taxon>Lentibacillus</taxon>
    </lineage>
</organism>